<dbReference type="Proteomes" id="UP000250028">
    <property type="component" value="Unassembled WGS sequence"/>
</dbReference>
<gene>
    <name evidence="1" type="ORF">SAMN04489750_2709</name>
</gene>
<protein>
    <recommendedName>
        <fullName evidence="3">DUF3806 domain-containing protein</fullName>
    </recommendedName>
</protein>
<evidence type="ECO:0000313" key="2">
    <source>
        <dbReference type="Proteomes" id="UP000250028"/>
    </source>
</evidence>
<evidence type="ECO:0000313" key="1">
    <source>
        <dbReference type="EMBL" id="SSA35357.1"/>
    </source>
</evidence>
<reference evidence="2" key="1">
    <citation type="submission" date="2016-10" db="EMBL/GenBank/DDBJ databases">
        <authorList>
            <person name="Varghese N."/>
            <person name="Submissions S."/>
        </authorList>
    </citation>
    <scope>NUCLEOTIDE SEQUENCE [LARGE SCALE GENOMIC DNA]</scope>
    <source>
        <strain evidence="2">DSM 22951</strain>
    </source>
</reference>
<organism evidence="1 2">
    <name type="scientific">Branchiibius hedensis</name>
    <dbReference type="NCBI Taxonomy" id="672460"/>
    <lineage>
        <taxon>Bacteria</taxon>
        <taxon>Bacillati</taxon>
        <taxon>Actinomycetota</taxon>
        <taxon>Actinomycetes</taxon>
        <taxon>Micrococcales</taxon>
        <taxon>Dermacoccaceae</taxon>
        <taxon>Branchiibius</taxon>
    </lineage>
</organism>
<name>A0A2Y8ZZL4_9MICO</name>
<dbReference type="EMBL" id="UESZ01000001">
    <property type="protein sequence ID" value="SSA35357.1"/>
    <property type="molecule type" value="Genomic_DNA"/>
</dbReference>
<proteinExistence type="predicted"/>
<evidence type="ECO:0008006" key="3">
    <source>
        <dbReference type="Google" id="ProtNLM"/>
    </source>
</evidence>
<accession>A0A2Y8ZZL4</accession>
<keyword evidence="2" id="KW-1185">Reference proteome</keyword>
<dbReference type="AlphaFoldDB" id="A0A2Y8ZZL4"/>
<dbReference type="RefSeq" id="WP_174888834.1">
    <property type="nucleotide sequence ID" value="NZ_QGDN01000001.1"/>
</dbReference>
<sequence length="150" mass="16886">MSVDREGLVEIAEQCVGLVAEQFDERLDWTVESLPRLDEVCARLLADGPLSEERLDLWWTLIGAYVGEVTIREYGGDWIEHEQAGGAYAIRVLGMTGFPFTTTARVLQGEDFKSLASFAHSVPAIAARSTTAEQARSTRGRRWRWSRKLR</sequence>